<reference evidence="1 2" key="1">
    <citation type="submission" date="2020-10" db="EMBL/GenBank/DDBJ databases">
        <authorList>
            <person name="Castelo-Branco R."/>
            <person name="Eusebio N."/>
            <person name="Adriana R."/>
            <person name="Vieira A."/>
            <person name="Brugerolle De Fraissinette N."/>
            <person name="Rezende De Castro R."/>
            <person name="Schneider M.P."/>
            <person name="Vasconcelos V."/>
            <person name="Leao P.N."/>
        </authorList>
    </citation>
    <scope>NUCLEOTIDE SEQUENCE [LARGE SCALE GENOMIC DNA]</scope>
    <source>
        <strain evidence="1 2">LEGE 07299</strain>
    </source>
</reference>
<proteinExistence type="predicted"/>
<organism evidence="1 2">
    <name type="scientific">Nostoc cf. edaphicum LEGE 07299</name>
    <dbReference type="NCBI Taxonomy" id="2777974"/>
    <lineage>
        <taxon>Bacteria</taxon>
        <taxon>Bacillati</taxon>
        <taxon>Cyanobacteriota</taxon>
        <taxon>Cyanophyceae</taxon>
        <taxon>Nostocales</taxon>
        <taxon>Nostocaceae</taxon>
        <taxon>Nostoc</taxon>
    </lineage>
</organism>
<dbReference type="EMBL" id="JADEXF010000965">
    <property type="protein sequence ID" value="MBE9107734.1"/>
    <property type="molecule type" value="Genomic_DNA"/>
</dbReference>
<evidence type="ECO:0000313" key="1">
    <source>
        <dbReference type="EMBL" id="MBE9107734.1"/>
    </source>
</evidence>
<name>A0ABR9U4Z1_9NOSO</name>
<comment type="caution">
    <text evidence="1">The sequence shown here is derived from an EMBL/GenBank/DDBJ whole genome shotgun (WGS) entry which is preliminary data.</text>
</comment>
<evidence type="ECO:0000313" key="2">
    <source>
        <dbReference type="Proteomes" id="UP000647836"/>
    </source>
</evidence>
<protein>
    <submittedName>
        <fullName evidence="1">Uncharacterized protein</fullName>
    </submittedName>
</protein>
<dbReference type="Proteomes" id="UP000647836">
    <property type="component" value="Unassembled WGS sequence"/>
</dbReference>
<accession>A0ABR9U4Z1</accession>
<keyword evidence="2" id="KW-1185">Reference proteome</keyword>
<sequence>MQEFLCGVTIGGSGMERTKFNSVLRGTFIPNCSESLTPAAPPLAKAIALSR</sequence>
<gene>
    <name evidence="1" type="ORF">IQ229_23225</name>
</gene>